<evidence type="ECO:0000313" key="2">
    <source>
        <dbReference type="EMBL" id="OLZ55164.1"/>
    </source>
</evidence>
<dbReference type="AlphaFoldDB" id="A0A1R0L0B0"/>
<feature type="region of interest" description="Disordered" evidence="1">
    <location>
        <begin position="71"/>
        <end position="109"/>
    </location>
</feature>
<dbReference type="STRING" id="76021.BS329_03815"/>
<dbReference type="OrthoDB" id="3629979at2"/>
<proteinExistence type="predicted"/>
<keyword evidence="3" id="KW-1185">Reference proteome</keyword>
<evidence type="ECO:0000313" key="3">
    <source>
        <dbReference type="Proteomes" id="UP000187486"/>
    </source>
</evidence>
<sequence length="123" mass="12280">MTNTGPWSIACRDVTGRERALRVAVRDSEVVGVAPPGESAVLDYGAAAQFRSAVMNATEVAATPAPAISGAVTTTDTTSTAEQNLGCLPPTAEGRPALSPCRGGTTTPIFGPAAIPAARGEGA</sequence>
<dbReference type="EMBL" id="MQUQ01000003">
    <property type="protein sequence ID" value="OLZ55164.1"/>
    <property type="molecule type" value="Genomic_DNA"/>
</dbReference>
<comment type="caution">
    <text evidence="2">The sequence shown here is derived from an EMBL/GenBank/DDBJ whole genome shotgun (WGS) entry which is preliminary data.</text>
</comment>
<protein>
    <submittedName>
        <fullName evidence="2">Uncharacterized protein</fullName>
    </submittedName>
</protein>
<reference evidence="2 3" key="1">
    <citation type="submission" date="2016-01" db="EMBL/GenBank/DDBJ databases">
        <title>Amycolatopsis coloradensis genome sequencing and assembly.</title>
        <authorList>
            <person name="Mayilraj S."/>
        </authorList>
    </citation>
    <scope>NUCLEOTIDE SEQUENCE [LARGE SCALE GENOMIC DNA]</scope>
    <source>
        <strain evidence="2 3">DSM 44225</strain>
    </source>
</reference>
<evidence type="ECO:0000256" key="1">
    <source>
        <dbReference type="SAM" id="MobiDB-lite"/>
    </source>
</evidence>
<name>A0A1R0L0B0_9PSEU</name>
<organism evidence="2 3">
    <name type="scientific">Amycolatopsis coloradensis</name>
    <dbReference type="NCBI Taxonomy" id="76021"/>
    <lineage>
        <taxon>Bacteria</taxon>
        <taxon>Bacillati</taxon>
        <taxon>Actinomycetota</taxon>
        <taxon>Actinomycetes</taxon>
        <taxon>Pseudonocardiales</taxon>
        <taxon>Pseudonocardiaceae</taxon>
        <taxon>Amycolatopsis</taxon>
    </lineage>
</organism>
<accession>A0A1R0L0B0</accession>
<dbReference type="Proteomes" id="UP000187486">
    <property type="component" value="Unassembled WGS sequence"/>
</dbReference>
<gene>
    <name evidence="2" type="ORF">BS329_03815</name>
</gene>